<dbReference type="GO" id="GO:0012505">
    <property type="term" value="C:endomembrane system"/>
    <property type="evidence" value="ECO:0007669"/>
    <property type="project" value="UniProtKB-SubCell"/>
</dbReference>
<dbReference type="InterPro" id="IPR050059">
    <property type="entry name" value="ATP_synthase_B_chain"/>
</dbReference>
<dbReference type="Gene3D" id="6.10.250.1580">
    <property type="match status" value="1"/>
</dbReference>
<evidence type="ECO:0000313" key="14">
    <source>
        <dbReference type="EMBL" id="SVA53162.1"/>
    </source>
</evidence>
<dbReference type="PANTHER" id="PTHR33445:SF1">
    <property type="entry name" value="ATP SYNTHASE SUBUNIT B"/>
    <property type="match status" value="1"/>
</dbReference>
<evidence type="ECO:0000256" key="11">
    <source>
        <dbReference type="ARBA" id="ARBA00025198"/>
    </source>
</evidence>
<keyword evidence="9" id="KW-0406">Ion transport</keyword>
<evidence type="ECO:0000256" key="1">
    <source>
        <dbReference type="ARBA" id="ARBA00004167"/>
    </source>
</evidence>
<evidence type="ECO:0000256" key="8">
    <source>
        <dbReference type="ARBA" id="ARBA00022989"/>
    </source>
</evidence>
<dbReference type="GO" id="GO:0045259">
    <property type="term" value="C:proton-transporting ATP synthase complex"/>
    <property type="evidence" value="ECO:0007669"/>
    <property type="project" value="UniProtKB-KW"/>
</dbReference>
<comment type="subcellular location">
    <subcellularLocation>
        <location evidence="2">Endomembrane system</location>
    </subcellularLocation>
    <subcellularLocation>
        <location evidence="1">Membrane</location>
        <topology evidence="1">Single-pass membrane protein</topology>
    </subcellularLocation>
</comment>
<keyword evidence="6 13" id="KW-0812">Transmembrane</keyword>
<evidence type="ECO:0000256" key="2">
    <source>
        <dbReference type="ARBA" id="ARBA00004308"/>
    </source>
</evidence>
<dbReference type="InterPro" id="IPR002146">
    <property type="entry name" value="ATP_synth_b/b'su_bac/chlpt"/>
</dbReference>
<feature type="non-terminal residue" evidence="14">
    <location>
        <position position="1"/>
    </location>
</feature>
<dbReference type="AlphaFoldDB" id="A0A381WL57"/>
<accession>A0A381WL57</accession>
<evidence type="ECO:0000256" key="13">
    <source>
        <dbReference type="SAM" id="Phobius"/>
    </source>
</evidence>
<evidence type="ECO:0000256" key="6">
    <source>
        <dbReference type="ARBA" id="ARBA00022692"/>
    </source>
</evidence>
<evidence type="ECO:0000256" key="12">
    <source>
        <dbReference type="SAM" id="Coils"/>
    </source>
</evidence>
<protein>
    <recommendedName>
        <fullName evidence="15">ATP synthase F0 subunit B</fullName>
    </recommendedName>
</protein>
<feature type="transmembrane region" description="Helical" evidence="13">
    <location>
        <begin position="14"/>
        <end position="33"/>
    </location>
</feature>
<keyword evidence="12" id="KW-0175">Coiled coil</keyword>
<dbReference type="GO" id="GO:0046961">
    <property type="term" value="F:proton-transporting ATPase activity, rotational mechanism"/>
    <property type="evidence" value="ECO:0007669"/>
    <property type="project" value="TreeGrafter"/>
</dbReference>
<keyword evidence="10 13" id="KW-0472">Membrane</keyword>
<evidence type="ECO:0008006" key="15">
    <source>
        <dbReference type="Google" id="ProtNLM"/>
    </source>
</evidence>
<keyword evidence="8 13" id="KW-1133">Transmembrane helix</keyword>
<comment type="similarity">
    <text evidence="3">Belongs to the ATPase B chain family.</text>
</comment>
<keyword evidence="4" id="KW-0813">Transport</keyword>
<sequence>VPQLEQTEFFISQLFWLVVTFTFLFIFLWRISLPRISSVLEKRESKIDDDITSAKKLQAEAEEIQKQIDQQLRNARLETSELIKTASSKFQNHATKELHQLDNNLSNTIEESATTIEKNIKDSLKQIHDQTYLIAKLTLSKISNVPVNDNEIKDTVDQLQPKVIN</sequence>
<feature type="coiled-coil region" evidence="12">
    <location>
        <begin position="47"/>
        <end position="111"/>
    </location>
</feature>
<evidence type="ECO:0000256" key="4">
    <source>
        <dbReference type="ARBA" id="ARBA00022448"/>
    </source>
</evidence>
<dbReference type="PANTHER" id="PTHR33445">
    <property type="entry name" value="ATP SYNTHASE SUBUNIT B', CHLOROPLASTIC"/>
    <property type="match status" value="1"/>
</dbReference>
<comment type="function">
    <text evidence="11">F(1)F(0) ATP synthase produces ATP from ADP in the presence of a proton or sodium gradient. F-type ATPases consist of two structural domains, F(1) containing the extramembraneous catalytic core and F(0) containing the membrane proton channel, linked together by a central stalk and a peripheral stalk. During catalysis, ATP synthesis in the catalytic domain of F(1) is coupled via a rotary mechanism of the central stalk subunits to proton translocation.</text>
</comment>
<evidence type="ECO:0000256" key="7">
    <source>
        <dbReference type="ARBA" id="ARBA00022781"/>
    </source>
</evidence>
<evidence type="ECO:0000256" key="3">
    <source>
        <dbReference type="ARBA" id="ARBA00005513"/>
    </source>
</evidence>
<dbReference type="Pfam" id="PF00430">
    <property type="entry name" value="ATP-synt_B"/>
    <property type="match status" value="1"/>
</dbReference>
<dbReference type="EMBL" id="UINC01012134">
    <property type="protein sequence ID" value="SVA53162.1"/>
    <property type="molecule type" value="Genomic_DNA"/>
</dbReference>
<keyword evidence="7" id="KW-0375">Hydrogen ion transport</keyword>
<evidence type="ECO:0000256" key="5">
    <source>
        <dbReference type="ARBA" id="ARBA00022547"/>
    </source>
</evidence>
<gene>
    <name evidence="14" type="ORF">METZ01_LOCUS106016</name>
</gene>
<proteinExistence type="inferred from homology"/>
<evidence type="ECO:0000256" key="9">
    <source>
        <dbReference type="ARBA" id="ARBA00023065"/>
    </source>
</evidence>
<keyword evidence="5" id="KW-0138">CF(0)</keyword>
<dbReference type="GO" id="GO:0015986">
    <property type="term" value="P:proton motive force-driven ATP synthesis"/>
    <property type="evidence" value="ECO:0007669"/>
    <property type="project" value="InterPro"/>
</dbReference>
<reference evidence="14" key="1">
    <citation type="submission" date="2018-05" db="EMBL/GenBank/DDBJ databases">
        <authorList>
            <person name="Lanie J.A."/>
            <person name="Ng W.-L."/>
            <person name="Kazmierczak K.M."/>
            <person name="Andrzejewski T.M."/>
            <person name="Davidsen T.M."/>
            <person name="Wayne K.J."/>
            <person name="Tettelin H."/>
            <person name="Glass J.I."/>
            <person name="Rusch D."/>
            <person name="Podicherti R."/>
            <person name="Tsui H.-C.T."/>
            <person name="Winkler M.E."/>
        </authorList>
    </citation>
    <scope>NUCLEOTIDE SEQUENCE</scope>
</reference>
<evidence type="ECO:0000256" key="10">
    <source>
        <dbReference type="ARBA" id="ARBA00023136"/>
    </source>
</evidence>
<organism evidence="14">
    <name type="scientific">marine metagenome</name>
    <dbReference type="NCBI Taxonomy" id="408172"/>
    <lineage>
        <taxon>unclassified sequences</taxon>
        <taxon>metagenomes</taxon>
        <taxon>ecological metagenomes</taxon>
    </lineage>
</organism>
<dbReference type="CDD" id="cd06503">
    <property type="entry name" value="ATP-synt_Fo_b"/>
    <property type="match status" value="1"/>
</dbReference>
<dbReference type="HAMAP" id="MF_01398">
    <property type="entry name" value="ATP_synth_b_bprime"/>
    <property type="match status" value="1"/>
</dbReference>
<name>A0A381WL57_9ZZZZ</name>